<dbReference type="CDD" id="cd00293">
    <property type="entry name" value="USP-like"/>
    <property type="match status" value="2"/>
</dbReference>
<sequence>MPAPLKLMVATDFSERSDRALRRATLIAREVEAELSLIHVVDEDQPRRIVEAERNNALAILHEQVSTLREMDGVSCMSRVVIGTVFGGIVQATREESPAVLIIGPHRRQELRDLFMGTTAERTIREVSCPVLMTNGPPVAPYRKCVLTTDCSDGSRRALGAADSLGIAPGAISSLMYVFDAPVLRLAMSYTLSEHEKTDYLDDERREAMRHLVEFAAKLSIKQPTLIVRQDKSTPASEILAAAEEQSSDLIVVGTRGASGFTRLLLGSVAEEVLRRARCDVLAVPPGSLG</sequence>
<dbReference type="InterPro" id="IPR006015">
    <property type="entry name" value="Universal_stress_UspA"/>
</dbReference>
<keyword evidence="3" id="KW-0067">ATP-binding</keyword>
<feature type="domain" description="UspA" evidence="4">
    <location>
        <begin position="142"/>
        <end position="285"/>
    </location>
</feature>
<evidence type="ECO:0000256" key="1">
    <source>
        <dbReference type="ARBA" id="ARBA00008791"/>
    </source>
</evidence>
<dbReference type="InterPro" id="IPR014729">
    <property type="entry name" value="Rossmann-like_a/b/a_fold"/>
</dbReference>
<protein>
    <submittedName>
        <fullName evidence="5">Universal stress protein</fullName>
    </submittedName>
</protein>
<evidence type="ECO:0000313" key="5">
    <source>
        <dbReference type="EMBL" id="TFZ83084.1"/>
    </source>
</evidence>
<reference evidence="5 6" key="1">
    <citation type="journal article" date="2019" name="ISME J.">
        <title>Candidatus Macondimonas diazotrophica, a novel gammaproteobacterial genus dominating crude-oil-contaminated coastal sediments.</title>
        <authorList>
            <person name="Karthikeyan S."/>
            <person name="Konstantinidis K."/>
        </authorList>
    </citation>
    <scope>NUCLEOTIDE SEQUENCE [LARGE SCALE GENOMIC DNA]</scope>
    <source>
        <strain evidence="5 6">KTK01</strain>
    </source>
</reference>
<accession>A0A4Z0F9M5</accession>
<dbReference type="Proteomes" id="UP000297890">
    <property type="component" value="Unassembled WGS sequence"/>
</dbReference>
<dbReference type="SUPFAM" id="SSF52402">
    <property type="entry name" value="Adenine nucleotide alpha hydrolases-like"/>
    <property type="match status" value="2"/>
</dbReference>
<gene>
    <name evidence="5" type="ORF">E4680_05480</name>
</gene>
<organism evidence="5 6">
    <name type="scientific">Candidatus Macondimonas diazotrophica</name>
    <dbReference type="NCBI Taxonomy" id="2305248"/>
    <lineage>
        <taxon>Bacteria</taxon>
        <taxon>Pseudomonadati</taxon>
        <taxon>Pseudomonadota</taxon>
        <taxon>Gammaproteobacteria</taxon>
        <taxon>Chromatiales</taxon>
        <taxon>Ectothiorhodospiraceae</taxon>
        <taxon>Candidatus Macondimonas</taxon>
    </lineage>
</organism>
<proteinExistence type="inferred from homology"/>
<keyword evidence="2" id="KW-0547">Nucleotide-binding</keyword>
<evidence type="ECO:0000256" key="3">
    <source>
        <dbReference type="ARBA" id="ARBA00022840"/>
    </source>
</evidence>
<comment type="caution">
    <text evidence="5">The sequence shown here is derived from an EMBL/GenBank/DDBJ whole genome shotgun (WGS) entry which is preliminary data.</text>
</comment>
<dbReference type="GO" id="GO:0005524">
    <property type="term" value="F:ATP binding"/>
    <property type="evidence" value="ECO:0007669"/>
    <property type="project" value="UniProtKB-KW"/>
</dbReference>
<dbReference type="RefSeq" id="WP_135281384.1">
    <property type="nucleotide sequence ID" value="NZ_SRIO01000005.1"/>
</dbReference>
<feature type="domain" description="UspA" evidence="4">
    <location>
        <begin position="6"/>
        <end position="133"/>
    </location>
</feature>
<dbReference type="InterPro" id="IPR006016">
    <property type="entry name" value="UspA"/>
</dbReference>
<dbReference type="Gene3D" id="3.40.50.620">
    <property type="entry name" value="HUPs"/>
    <property type="match status" value="2"/>
</dbReference>
<evidence type="ECO:0000259" key="4">
    <source>
        <dbReference type="Pfam" id="PF00582"/>
    </source>
</evidence>
<evidence type="ECO:0000313" key="6">
    <source>
        <dbReference type="Proteomes" id="UP000297890"/>
    </source>
</evidence>
<name>A0A4Z0F9M5_9GAMM</name>
<dbReference type="Pfam" id="PF00582">
    <property type="entry name" value="Usp"/>
    <property type="match status" value="2"/>
</dbReference>
<dbReference type="EMBL" id="SRIO01000005">
    <property type="protein sequence ID" value="TFZ83084.1"/>
    <property type="molecule type" value="Genomic_DNA"/>
</dbReference>
<comment type="similarity">
    <text evidence="1">Belongs to the universal stress protein A family.</text>
</comment>
<dbReference type="OrthoDB" id="5567285at2"/>
<dbReference type="PRINTS" id="PR01438">
    <property type="entry name" value="UNVRSLSTRESS"/>
</dbReference>
<dbReference type="PANTHER" id="PTHR46268">
    <property type="entry name" value="STRESS RESPONSE PROTEIN NHAX"/>
    <property type="match status" value="1"/>
</dbReference>
<dbReference type="AlphaFoldDB" id="A0A4Z0F9M5"/>
<dbReference type="PANTHER" id="PTHR46268:SF27">
    <property type="entry name" value="UNIVERSAL STRESS PROTEIN RV2623"/>
    <property type="match status" value="1"/>
</dbReference>
<keyword evidence="6" id="KW-1185">Reference proteome</keyword>
<evidence type="ECO:0000256" key="2">
    <source>
        <dbReference type="ARBA" id="ARBA00022741"/>
    </source>
</evidence>